<evidence type="ECO:0000313" key="1">
    <source>
        <dbReference type="EMBL" id="STG51852.1"/>
    </source>
</evidence>
<reference evidence="1 2" key="1">
    <citation type="submission" date="2018-06" db="EMBL/GenBank/DDBJ databases">
        <authorList>
            <consortium name="Pathogen Informatics"/>
            <person name="Doyle S."/>
        </authorList>
    </citation>
    <scope>NUCLEOTIDE SEQUENCE [LARGE SCALE GENOMIC DNA]</scope>
    <source>
        <strain evidence="1 2">NCTC11112</strain>
    </source>
</reference>
<organism evidence="1 2">
    <name type="scientific">Escherichia coli</name>
    <dbReference type="NCBI Taxonomy" id="562"/>
    <lineage>
        <taxon>Bacteria</taxon>
        <taxon>Pseudomonadati</taxon>
        <taxon>Pseudomonadota</taxon>
        <taxon>Gammaproteobacteria</taxon>
        <taxon>Enterobacterales</taxon>
        <taxon>Enterobacteriaceae</taxon>
        <taxon>Escherichia</taxon>
    </lineage>
</organism>
<dbReference type="EMBL" id="UGAW01000001">
    <property type="protein sequence ID" value="STG51852.1"/>
    <property type="molecule type" value="Genomic_DNA"/>
</dbReference>
<name>A0A376MN43_ECOLX</name>
<sequence>MQNGHSDIVKVILEALPSLAQEINISASDIVDLLTAKSLARDTGLFMAMQRGHMNVINTIFNALPTLFHTFKFDKKNMKPLLLANNSNEYPGLFSADTA</sequence>
<protein>
    <submittedName>
        <fullName evidence="1">Putative type III effector protein (Ankyrin repeat protein A)</fullName>
    </submittedName>
</protein>
<gene>
    <name evidence="1" type="primary">arpA_1</name>
    <name evidence="1" type="ORF">NCTC11112_02333</name>
</gene>
<evidence type="ECO:0000313" key="2">
    <source>
        <dbReference type="Proteomes" id="UP000254817"/>
    </source>
</evidence>
<dbReference type="Proteomes" id="UP000254817">
    <property type="component" value="Unassembled WGS sequence"/>
</dbReference>
<accession>A0A376MN43</accession>
<proteinExistence type="predicted"/>
<dbReference type="AlphaFoldDB" id="A0A376MN43"/>